<evidence type="ECO:0008006" key="3">
    <source>
        <dbReference type="Google" id="ProtNLM"/>
    </source>
</evidence>
<dbReference type="InterPro" id="IPR014710">
    <property type="entry name" value="RmlC-like_jellyroll"/>
</dbReference>
<accession>A0ABT0YFU1</accession>
<sequence>MASPLTVFDHLALHPLVADLPGRWIRRLAALGTSVTWPESTRLMREGTPLDHLWLPWSGVVMLDFHLPGHGDVPITLTGGDGVLGWSSLIPPYRSTIGAFIVEECHAVELRAGGLRNLIAEEPALGFELTDRLLAIAADQLHAAHQRVADVRGLDSADRLG</sequence>
<protein>
    <recommendedName>
        <fullName evidence="3">Cyclic nucleotide-binding domain-containing protein</fullName>
    </recommendedName>
</protein>
<dbReference type="Gene3D" id="2.60.120.10">
    <property type="entry name" value="Jelly Rolls"/>
    <property type="match status" value="1"/>
</dbReference>
<dbReference type="EMBL" id="JAMQOL010000076">
    <property type="protein sequence ID" value="MCM4084378.1"/>
    <property type="molecule type" value="Genomic_DNA"/>
</dbReference>
<comment type="caution">
    <text evidence="1">The sequence shown here is derived from an EMBL/GenBank/DDBJ whole genome shotgun (WGS) entry which is preliminary data.</text>
</comment>
<gene>
    <name evidence="1" type="ORF">LXN57_43275</name>
</gene>
<dbReference type="RefSeq" id="WP_251804131.1">
    <property type="nucleotide sequence ID" value="NZ_JAMQOL010000076.1"/>
</dbReference>
<dbReference type="SUPFAM" id="SSF51206">
    <property type="entry name" value="cAMP-binding domain-like"/>
    <property type="match status" value="1"/>
</dbReference>
<organism evidence="1 2">
    <name type="scientific">Paractinoplanes hotanensis</name>
    <dbReference type="NCBI Taxonomy" id="2906497"/>
    <lineage>
        <taxon>Bacteria</taxon>
        <taxon>Bacillati</taxon>
        <taxon>Actinomycetota</taxon>
        <taxon>Actinomycetes</taxon>
        <taxon>Micromonosporales</taxon>
        <taxon>Micromonosporaceae</taxon>
        <taxon>Paractinoplanes</taxon>
    </lineage>
</organism>
<dbReference type="Proteomes" id="UP001523216">
    <property type="component" value="Unassembled WGS sequence"/>
</dbReference>
<evidence type="ECO:0000313" key="1">
    <source>
        <dbReference type="EMBL" id="MCM4084378.1"/>
    </source>
</evidence>
<dbReference type="InterPro" id="IPR018490">
    <property type="entry name" value="cNMP-bd_dom_sf"/>
</dbReference>
<name>A0ABT0YFU1_9ACTN</name>
<keyword evidence="2" id="KW-1185">Reference proteome</keyword>
<proteinExistence type="predicted"/>
<reference evidence="1 2" key="1">
    <citation type="submission" date="2022-06" db="EMBL/GenBank/DDBJ databases">
        <title>Actinoplanes abujensis sp. nov., isolated from Nigerian arid soil.</title>
        <authorList>
            <person name="Ding P."/>
        </authorList>
    </citation>
    <scope>NUCLEOTIDE SEQUENCE [LARGE SCALE GENOMIC DNA]</scope>
    <source>
        <strain evidence="2">TRM88002</strain>
    </source>
</reference>
<evidence type="ECO:0000313" key="2">
    <source>
        <dbReference type="Proteomes" id="UP001523216"/>
    </source>
</evidence>